<protein>
    <submittedName>
        <fullName evidence="1">Anhydro-N-acetylmuramic acid kinase</fullName>
    </submittedName>
</protein>
<dbReference type="Proteomes" id="UP000263098">
    <property type="component" value="Unassembled WGS sequence"/>
</dbReference>
<dbReference type="Pfam" id="PF03702">
    <property type="entry name" value="AnmK"/>
    <property type="match status" value="1"/>
</dbReference>
<organism evidence="1 2">
    <name type="scientific">Bacteroides graminisolvens</name>
    <dbReference type="NCBI Taxonomy" id="477666"/>
    <lineage>
        <taxon>Bacteria</taxon>
        <taxon>Pseudomonadati</taxon>
        <taxon>Bacteroidota</taxon>
        <taxon>Bacteroidia</taxon>
        <taxon>Bacteroidales</taxon>
        <taxon>Bacteroidaceae</taxon>
        <taxon>Bacteroides</taxon>
    </lineage>
</organism>
<reference evidence="1 2" key="1">
    <citation type="journal article" date="2018" name="Nat. Biotechnol.">
        <title>A standardized bacterial taxonomy based on genome phylogeny substantially revises the tree of life.</title>
        <authorList>
            <person name="Parks D.H."/>
            <person name="Chuvochina M."/>
            <person name="Waite D.W."/>
            <person name="Rinke C."/>
            <person name="Skarshewski A."/>
            <person name="Chaumeil P.A."/>
            <person name="Hugenholtz P."/>
        </authorList>
    </citation>
    <scope>NUCLEOTIDE SEQUENCE [LARGE SCALE GENOMIC DNA]</scope>
    <source>
        <strain evidence="1">UBA9667</strain>
    </source>
</reference>
<dbReference type="AlphaFoldDB" id="A0A3D2SC47"/>
<keyword evidence="1" id="KW-0808">Transferase</keyword>
<dbReference type="InterPro" id="IPR043129">
    <property type="entry name" value="ATPase_NBD"/>
</dbReference>
<dbReference type="PANTHER" id="PTHR30605">
    <property type="entry name" value="ANHYDRO-N-ACETYLMURAMIC ACID KINASE"/>
    <property type="match status" value="1"/>
</dbReference>
<dbReference type="GO" id="GO:0005524">
    <property type="term" value="F:ATP binding"/>
    <property type="evidence" value="ECO:0007669"/>
    <property type="project" value="InterPro"/>
</dbReference>
<evidence type="ECO:0000313" key="2">
    <source>
        <dbReference type="Proteomes" id="UP000263098"/>
    </source>
</evidence>
<dbReference type="SUPFAM" id="SSF53067">
    <property type="entry name" value="Actin-like ATPase domain"/>
    <property type="match status" value="1"/>
</dbReference>
<gene>
    <name evidence="1" type="ORF">DHW31_03510</name>
</gene>
<dbReference type="GO" id="GO:0009254">
    <property type="term" value="P:peptidoglycan turnover"/>
    <property type="evidence" value="ECO:0007669"/>
    <property type="project" value="InterPro"/>
</dbReference>
<proteinExistence type="predicted"/>
<accession>A0A3D2SC47</accession>
<dbReference type="EMBL" id="DPVG01000128">
    <property type="protein sequence ID" value="HCK23842.1"/>
    <property type="molecule type" value="Genomic_DNA"/>
</dbReference>
<dbReference type="InterPro" id="IPR005338">
    <property type="entry name" value="Anhydro_N_Ac-Mur_kinase"/>
</dbReference>
<dbReference type="GO" id="GO:0016773">
    <property type="term" value="F:phosphotransferase activity, alcohol group as acceptor"/>
    <property type="evidence" value="ECO:0007669"/>
    <property type="project" value="InterPro"/>
</dbReference>
<evidence type="ECO:0000313" key="1">
    <source>
        <dbReference type="EMBL" id="HCK23842.1"/>
    </source>
</evidence>
<dbReference type="GO" id="GO:0016301">
    <property type="term" value="F:kinase activity"/>
    <property type="evidence" value="ECO:0007669"/>
    <property type="project" value="UniProtKB-KW"/>
</dbReference>
<dbReference type="PANTHER" id="PTHR30605:SF0">
    <property type="entry name" value="ANHYDRO-N-ACETYLMURAMIC ACID KINASE"/>
    <property type="match status" value="1"/>
</dbReference>
<comment type="caution">
    <text evidence="1">The sequence shown here is derived from an EMBL/GenBank/DDBJ whole genome shotgun (WGS) entry which is preliminary data.</text>
</comment>
<dbReference type="NCBIfam" id="NF007144">
    <property type="entry name" value="PRK09585.2-3"/>
    <property type="match status" value="1"/>
</dbReference>
<dbReference type="Gene3D" id="3.30.420.40">
    <property type="match status" value="2"/>
</dbReference>
<sequence length="356" mass="40024">MESLTIQAIGLMSGTSLDGLDICCATFQKSNDQWAFKIDCSKAYSYSDELKEKLGNKAQQMSAIEFVTFHSEYGKFLGKRVNDFMKEFHVKPDIIASHGHTIFHKPEKQIMFQIGDGAAIAAETHIPTVSDFRRLDIMLGGQGAPLVPIGDRLLFGAYDYCLNLGGFSNISFESQGKRIAFDISPVNYVINHYCRQIGLEFDKDGEIARSGNIHQPLLDELNSIKFYQQPGPKSLGREWVETFIYPILVKYNLPLKDTLRTFYEHAAYQISRITKGGNLLITGGGAFNLFLVERIEELTACRIVIPDRQIIEYKEALIFAFLGALYWNNEPNCLASVTGAPFDNIGGMLFKMNHSR</sequence>
<name>A0A3D2SC47_9BACE</name>
<dbReference type="GO" id="GO:0006040">
    <property type="term" value="P:amino sugar metabolic process"/>
    <property type="evidence" value="ECO:0007669"/>
    <property type="project" value="InterPro"/>
</dbReference>
<keyword evidence="1" id="KW-0418">Kinase</keyword>